<dbReference type="Proteomes" id="UP000199214">
    <property type="component" value="Unassembled WGS sequence"/>
</dbReference>
<evidence type="ECO:0000259" key="1">
    <source>
        <dbReference type="Pfam" id="PF12697"/>
    </source>
</evidence>
<dbReference type="SUPFAM" id="SSF53474">
    <property type="entry name" value="alpha/beta-Hydrolases"/>
    <property type="match status" value="1"/>
</dbReference>
<feature type="domain" description="AB hydrolase-1" evidence="1">
    <location>
        <begin position="44"/>
        <end position="243"/>
    </location>
</feature>
<dbReference type="Pfam" id="PF12697">
    <property type="entry name" value="Abhydrolase_6"/>
    <property type="match status" value="1"/>
</dbReference>
<reference evidence="3" key="1">
    <citation type="submission" date="2016-10" db="EMBL/GenBank/DDBJ databases">
        <authorList>
            <person name="Varghese N."/>
            <person name="Submissions S."/>
        </authorList>
    </citation>
    <scope>NUCLEOTIDE SEQUENCE [LARGE SCALE GENOMIC DNA]</scope>
    <source>
        <strain evidence="3">JS21-1</strain>
    </source>
</reference>
<dbReference type="InterPro" id="IPR029058">
    <property type="entry name" value="AB_hydrolase_fold"/>
</dbReference>
<dbReference type="OrthoDB" id="249225at2"/>
<dbReference type="InterPro" id="IPR017531">
    <property type="entry name" value="Hydrolase-1_PEP"/>
</dbReference>
<evidence type="ECO:0000313" key="3">
    <source>
        <dbReference type="Proteomes" id="UP000199214"/>
    </source>
</evidence>
<dbReference type="RefSeq" id="WP_093003395.1">
    <property type="nucleotide sequence ID" value="NZ_FNZZ01000001.1"/>
</dbReference>
<protein>
    <submittedName>
        <fullName evidence="2">Exosortase A system-associated hydrolase 1</fullName>
    </submittedName>
</protein>
<name>A0A1H7IMV2_9SPHN</name>
<dbReference type="Gene3D" id="3.40.50.1820">
    <property type="entry name" value="alpha/beta hydrolase"/>
    <property type="match status" value="1"/>
</dbReference>
<keyword evidence="3" id="KW-1185">Reference proteome</keyword>
<dbReference type="GO" id="GO:0016787">
    <property type="term" value="F:hydrolase activity"/>
    <property type="evidence" value="ECO:0007669"/>
    <property type="project" value="UniProtKB-KW"/>
</dbReference>
<evidence type="ECO:0000313" key="2">
    <source>
        <dbReference type="EMBL" id="SEK62075.1"/>
    </source>
</evidence>
<dbReference type="STRING" id="1855283.SAMN05216382_0776"/>
<sequence>MRCLISFRCADAMLAGTLDTGDATTGLLIVSGGNEVRHGAHRGMAMLAQRLASRGTPVFRYDRRGIGDSEGDNRGFAHAGDDLRAAAAAFRQAAPHVTRLYAFGNCDAATLLALEGRSAEIERVLLANPWTIEQADDLPPAAAIRAGYAQQLRDPAEWRRLLGGGINIDKVFKGLWKIARTRSQPNTLATKVTTAIAQWGDAATVLLARDDNTARAFADAARSHDFQTLTIDTSSHSFARAADKQALAEIITRWLDA</sequence>
<dbReference type="EMBL" id="FNZZ01000001">
    <property type="protein sequence ID" value="SEK62075.1"/>
    <property type="molecule type" value="Genomic_DNA"/>
</dbReference>
<dbReference type="NCBIfam" id="TIGR03100">
    <property type="entry name" value="hydr1_PEP"/>
    <property type="match status" value="1"/>
</dbReference>
<dbReference type="InterPro" id="IPR000073">
    <property type="entry name" value="AB_hydrolase_1"/>
</dbReference>
<dbReference type="AlphaFoldDB" id="A0A1H7IMV2"/>
<accession>A0A1H7IMV2</accession>
<organism evidence="2 3">
    <name type="scientific">Sphingomonas palmae</name>
    <dbReference type="NCBI Taxonomy" id="1855283"/>
    <lineage>
        <taxon>Bacteria</taxon>
        <taxon>Pseudomonadati</taxon>
        <taxon>Pseudomonadota</taxon>
        <taxon>Alphaproteobacteria</taxon>
        <taxon>Sphingomonadales</taxon>
        <taxon>Sphingomonadaceae</taxon>
        <taxon>Sphingomonas</taxon>
    </lineage>
</organism>
<proteinExistence type="predicted"/>
<gene>
    <name evidence="2" type="ORF">SAMN05216382_0776</name>
</gene>
<keyword evidence="2" id="KW-0378">Hydrolase</keyword>